<accession>A0A366DXY2</accession>
<dbReference type="AlphaFoldDB" id="A0A366DXY2"/>
<keyword evidence="2" id="KW-1185">Reference proteome</keyword>
<comment type="caution">
    <text evidence="1">The sequence shown here is derived from an EMBL/GenBank/DDBJ whole genome shotgun (WGS) entry which is preliminary data.</text>
</comment>
<sequence length="781" mass="83637">MANRQRRSPGEVSRFSGNALISTDLPAYAVDTGQASRVLADAAGSLSGTLSKLADKARQREAIQDAEPYVQRQATGYLEARALDRESIVKGNSSYRDAIASIESRGSGDYSAVGPKNDKMGRALGRYQIMETNIGPWSKAALGREVSVQEFMSSPDIQDAVFDHKFGGYVKQFGLEGAAQAWFAGPGGVGKTNRTDALGADVGSYGKKFISALGQAPSAEAQAKANTYQAPVLSVEPLALRRDGTVYSEAFDNAVMSGWAWRMQAGLSNDLFNAQQQFQDDPTGFADAANKIHETYLKDIDDPQMREVFDKSFSQRTEAYRQSVFAQYEAKLRRQQEADFATGLEAQQRDIERQAQVLGASPKGDELIKQQVTAAQAAIDGAIHAGTLTPAQGEKAKIEIAMTAARGRIQGVFDALPTPEQKEQYSLGLLSDWKDSKGPLADLPYATVKAMSDTLRRDALEQKNKAQAQNKVEAAKIGSLIDDDIASVSATGKGLDPSTSNLTPDRVQAYLGEDGLRKWQEKRDYAGRVFDATNGMNTQSAADIAARISGMQPTPGTPGFAEDLEVFTAAQKQASAVIKERAADPALSVQKAFPDVQAAADAADPQDPSSMQSLVSARLQAQQALGVSDFEQAPLTADEARALARPISAQADPSLASKAMMATVEQIQQTYGSYADQVVAQMIASQGVSKEMAGLGAGYFRRLSKGQAFSASDKRQGQVISEVDAADASGAPIATDAFPIPNYKQRQALISQPEKAGEFDEKFGSGSAQRILGRTEPAWVE</sequence>
<organism evidence="1 2">
    <name type="scientific">Pseudochrobactrum asaccharolyticum</name>
    <dbReference type="NCBI Taxonomy" id="354351"/>
    <lineage>
        <taxon>Bacteria</taxon>
        <taxon>Pseudomonadati</taxon>
        <taxon>Pseudomonadota</taxon>
        <taxon>Alphaproteobacteria</taxon>
        <taxon>Hyphomicrobiales</taxon>
        <taxon>Brucellaceae</taxon>
        <taxon>Pseudochrobactrum</taxon>
    </lineage>
</organism>
<reference evidence="1 2" key="1">
    <citation type="submission" date="2018-06" db="EMBL/GenBank/DDBJ databases">
        <title>Genomic Encyclopedia of Type Strains, Phase IV (KMG-IV): sequencing the most valuable type-strain genomes for metagenomic binning, comparative biology and taxonomic classification.</title>
        <authorList>
            <person name="Goeker M."/>
        </authorList>
    </citation>
    <scope>NUCLEOTIDE SEQUENCE [LARGE SCALE GENOMIC DNA]</scope>
    <source>
        <strain evidence="1 2">DSM 25619</strain>
    </source>
</reference>
<dbReference type="RefSeq" id="WP_245416548.1">
    <property type="nucleotide sequence ID" value="NZ_JBHEEG010000001.1"/>
</dbReference>
<dbReference type="Proteomes" id="UP000252893">
    <property type="component" value="Unassembled WGS sequence"/>
</dbReference>
<gene>
    <name evidence="1" type="ORF">DFR47_104305</name>
</gene>
<name>A0A366DXY2_9HYPH</name>
<evidence type="ECO:0000313" key="1">
    <source>
        <dbReference type="EMBL" id="RBO94943.1"/>
    </source>
</evidence>
<proteinExistence type="predicted"/>
<dbReference type="EMBL" id="QNRH01000004">
    <property type="protein sequence ID" value="RBO94943.1"/>
    <property type="molecule type" value="Genomic_DNA"/>
</dbReference>
<evidence type="ECO:0008006" key="3">
    <source>
        <dbReference type="Google" id="ProtNLM"/>
    </source>
</evidence>
<evidence type="ECO:0000313" key="2">
    <source>
        <dbReference type="Proteomes" id="UP000252893"/>
    </source>
</evidence>
<protein>
    <recommendedName>
        <fullName evidence="3">Phage tail lysozyme domain-containing protein</fullName>
    </recommendedName>
</protein>